<comment type="similarity">
    <text evidence="2">Belongs to the gasdermin family.</text>
</comment>
<dbReference type="InterPro" id="IPR042377">
    <property type="entry name" value="GSDME"/>
</dbReference>
<keyword evidence="6" id="KW-1185">Reference proteome</keyword>
<keyword evidence="3" id="KW-0472">Membrane</keyword>
<dbReference type="AlphaFoldDB" id="A0A7J7KGH9"/>
<dbReference type="Proteomes" id="UP000593567">
    <property type="component" value="Unassembled WGS sequence"/>
</dbReference>
<proteinExistence type="inferred from homology"/>
<name>A0A7J7KGH9_BUGNE</name>
<dbReference type="GO" id="GO:0012505">
    <property type="term" value="C:endomembrane system"/>
    <property type="evidence" value="ECO:0007669"/>
    <property type="project" value="UniProtKB-SubCell"/>
</dbReference>
<evidence type="ECO:0000256" key="1">
    <source>
        <dbReference type="ARBA" id="ARBA00004308"/>
    </source>
</evidence>
<evidence type="ECO:0000313" key="6">
    <source>
        <dbReference type="Proteomes" id="UP000593567"/>
    </source>
</evidence>
<evidence type="ECO:0000256" key="3">
    <source>
        <dbReference type="ARBA" id="ARBA00023136"/>
    </source>
</evidence>
<gene>
    <name evidence="5" type="ORF">EB796_004934</name>
</gene>
<comment type="caution">
    <text evidence="5">The sequence shown here is derived from an EMBL/GenBank/DDBJ whole genome shotgun (WGS) entry which is preliminary data.</text>
</comment>
<feature type="domain" description="Gasdermin pore forming" evidence="4">
    <location>
        <begin position="13"/>
        <end position="172"/>
    </location>
</feature>
<dbReference type="PANTHER" id="PTHR15207:SF3">
    <property type="entry name" value="DEAFNESS, AUTOSOMAL DOMINANT 5-RELATED"/>
    <property type="match status" value="1"/>
</dbReference>
<protein>
    <submittedName>
        <fullName evidence="5">DFNB59</fullName>
    </submittedName>
</protein>
<evidence type="ECO:0000259" key="4">
    <source>
        <dbReference type="Pfam" id="PF04598"/>
    </source>
</evidence>
<dbReference type="EMBL" id="VXIV02000679">
    <property type="protein sequence ID" value="KAF6036758.1"/>
    <property type="molecule type" value="Genomic_DNA"/>
</dbReference>
<evidence type="ECO:0000256" key="2">
    <source>
        <dbReference type="ARBA" id="ARBA00009279"/>
    </source>
</evidence>
<sequence>MEFDENLFKVANETLWDSDHLHPLSLVKRKFSKFGLSRKGYAPLELKLVDVVKQKALPEVNSDELDAGNHKDQVSMSLSGSLKAKVADIFDGDISGKTACTLDVQIGQTYKTELRRQELIDALVHGRIDMQHPTVQELADQPRVALCVVTGVIRARSSPKLIAMVDAEGNAGIGVRIKRLKFLL</sequence>
<dbReference type="GO" id="GO:0012501">
    <property type="term" value="P:programmed cell death"/>
    <property type="evidence" value="ECO:0007669"/>
    <property type="project" value="InterPro"/>
</dbReference>
<dbReference type="PANTHER" id="PTHR15207">
    <property type="entry name" value="NONSYNDROMIC HEARING IMPAIRMENT PROTEIN"/>
    <property type="match status" value="1"/>
</dbReference>
<comment type="subcellular location">
    <subcellularLocation>
        <location evidence="1">Endomembrane system</location>
    </subcellularLocation>
</comment>
<evidence type="ECO:0000313" key="5">
    <source>
        <dbReference type="EMBL" id="KAF6036758.1"/>
    </source>
</evidence>
<organism evidence="5 6">
    <name type="scientific">Bugula neritina</name>
    <name type="common">Brown bryozoan</name>
    <name type="synonym">Sertularia neritina</name>
    <dbReference type="NCBI Taxonomy" id="10212"/>
    <lineage>
        <taxon>Eukaryota</taxon>
        <taxon>Metazoa</taxon>
        <taxon>Spiralia</taxon>
        <taxon>Lophotrochozoa</taxon>
        <taxon>Bryozoa</taxon>
        <taxon>Gymnolaemata</taxon>
        <taxon>Cheilostomatida</taxon>
        <taxon>Flustrina</taxon>
        <taxon>Buguloidea</taxon>
        <taxon>Bugulidae</taxon>
        <taxon>Bugula</taxon>
    </lineage>
</organism>
<accession>A0A7J7KGH9</accession>
<dbReference type="InterPro" id="IPR040460">
    <property type="entry name" value="Gasdermin_pore"/>
</dbReference>
<dbReference type="GO" id="GO:0005737">
    <property type="term" value="C:cytoplasm"/>
    <property type="evidence" value="ECO:0007669"/>
    <property type="project" value="TreeGrafter"/>
</dbReference>
<dbReference type="Pfam" id="PF04598">
    <property type="entry name" value="Gasdermin"/>
    <property type="match status" value="1"/>
</dbReference>
<dbReference type="OrthoDB" id="9436533at2759"/>
<reference evidence="5" key="1">
    <citation type="submission" date="2020-06" db="EMBL/GenBank/DDBJ databases">
        <title>Draft genome of Bugula neritina, a colonial animal packing powerful symbionts and potential medicines.</title>
        <authorList>
            <person name="Rayko M."/>
        </authorList>
    </citation>
    <scope>NUCLEOTIDE SEQUENCE [LARGE SCALE GENOMIC DNA]</scope>
    <source>
        <strain evidence="5">Kwan_BN1</strain>
    </source>
</reference>